<reference evidence="9" key="1">
    <citation type="journal article" date="2019" name="Int. J. Syst. Evol. Microbiol.">
        <title>The Global Catalogue of Microorganisms (GCM) 10K type strain sequencing project: providing services to taxonomists for standard genome sequencing and annotation.</title>
        <authorList>
            <consortium name="The Broad Institute Genomics Platform"/>
            <consortium name="The Broad Institute Genome Sequencing Center for Infectious Disease"/>
            <person name="Wu L."/>
            <person name="Ma J."/>
        </authorList>
    </citation>
    <scope>NUCLEOTIDE SEQUENCE [LARGE SCALE GENOMIC DNA]</scope>
    <source>
        <strain evidence="9">JCM 16956</strain>
    </source>
</reference>
<evidence type="ECO:0000259" key="6">
    <source>
        <dbReference type="PROSITE" id="PS51898"/>
    </source>
</evidence>
<dbReference type="InterPro" id="IPR011010">
    <property type="entry name" value="DNA_brk_join_enz"/>
</dbReference>
<organism evidence="8 9">
    <name type="scientific">Streptomyces gulbargensis</name>
    <dbReference type="NCBI Taxonomy" id="364901"/>
    <lineage>
        <taxon>Bacteria</taxon>
        <taxon>Bacillati</taxon>
        <taxon>Actinomycetota</taxon>
        <taxon>Actinomycetes</taxon>
        <taxon>Kitasatosporales</taxon>
        <taxon>Streptomycetaceae</taxon>
        <taxon>Streptomyces</taxon>
    </lineage>
</organism>
<dbReference type="PANTHER" id="PTHR30349">
    <property type="entry name" value="PHAGE INTEGRASE-RELATED"/>
    <property type="match status" value="1"/>
</dbReference>
<gene>
    <name evidence="8" type="ORF">GCM10022244_12700</name>
</gene>
<dbReference type="InterPro" id="IPR044068">
    <property type="entry name" value="CB"/>
</dbReference>
<dbReference type="InterPro" id="IPR004107">
    <property type="entry name" value="Integrase_SAM-like_N"/>
</dbReference>
<dbReference type="Gene3D" id="1.10.443.10">
    <property type="entry name" value="Intergrase catalytic core"/>
    <property type="match status" value="1"/>
</dbReference>
<dbReference type="EMBL" id="BAABAJ010000003">
    <property type="protein sequence ID" value="GAA3903995.1"/>
    <property type="molecule type" value="Genomic_DNA"/>
</dbReference>
<evidence type="ECO:0000259" key="7">
    <source>
        <dbReference type="PROSITE" id="PS51900"/>
    </source>
</evidence>
<comment type="similarity">
    <text evidence="1">Belongs to the 'phage' integrase family.</text>
</comment>
<feature type="domain" description="Core-binding (CB)" evidence="7">
    <location>
        <begin position="56"/>
        <end position="139"/>
    </location>
</feature>
<dbReference type="SUPFAM" id="SSF56349">
    <property type="entry name" value="DNA breaking-rejoining enzymes"/>
    <property type="match status" value="1"/>
</dbReference>
<dbReference type="InterPro" id="IPR050090">
    <property type="entry name" value="Tyrosine_recombinase_XerCD"/>
</dbReference>
<dbReference type="Pfam" id="PF02899">
    <property type="entry name" value="Phage_int_SAM_1"/>
    <property type="match status" value="1"/>
</dbReference>
<dbReference type="Gene3D" id="1.10.150.130">
    <property type="match status" value="1"/>
</dbReference>
<proteinExistence type="inferred from homology"/>
<keyword evidence="4" id="KW-0233">DNA recombination</keyword>
<evidence type="ECO:0000313" key="8">
    <source>
        <dbReference type="EMBL" id="GAA3903995.1"/>
    </source>
</evidence>
<dbReference type="InterPro" id="IPR013762">
    <property type="entry name" value="Integrase-like_cat_sf"/>
</dbReference>
<evidence type="ECO:0000256" key="1">
    <source>
        <dbReference type="ARBA" id="ARBA00008857"/>
    </source>
</evidence>
<keyword evidence="2" id="KW-0229">DNA integration</keyword>
<sequence>MSGWRTYWVPRDRRVTRARVPALAGWEDLAAREERAGIHAGDPILLSPDCRIDAVLSHYLCRSSFARLSPETKRNYTDDYCLFFDFLWGRGRTWSAATADDLWDFEDWRTRSPRNPRKVGGARWNRGLAALARLYEWAVQTGHVAVNPVMRRSVIGRYGEVVSVPVARAKNARCSEVRWLTPRAFRRWVDVGLRGHGADGLPSLEWGGRLEDRNAAFADLLFSSGVRLSEGASLLTCEVPVVWLEGGRYCAGRLARAVTKSRRARTFYASAAVMGGVEGYMESSRARVVRRAQAVGRYERLPVWRLVTHQTGHRRRLLHWRDQDGAAGQTSLSEATVEERMTFLVEGPGGPEPMWLWLSERGLPFRPASWEGVFRTATERCARVLSQVMEAPPFCTPHMARHSFALCMLVVLNHVMDRRMGLSPQERRDFRLLYGDPWRMVQDLLGHAQLETTRAVYLAPVADLQLRSLLADVTPAEGPVSEEELTVLFTRLARESAGIQDLDEKLVTR</sequence>
<name>A0ABP7LL24_9ACTN</name>
<dbReference type="PANTHER" id="PTHR30349:SF64">
    <property type="entry name" value="PROPHAGE INTEGRASE INTD-RELATED"/>
    <property type="match status" value="1"/>
</dbReference>
<dbReference type="PROSITE" id="PS51900">
    <property type="entry name" value="CB"/>
    <property type="match status" value="1"/>
</dbReference>
<evidence type="ECO:0000256" key="3">
    <source>
        <dbReference type="ARBA" id="ARBA00023125"/>
    </source>
</evidence>
<dbReference type="InterPro" id="IPR002104">
    <property type="entry name" value="Integrase_catalytic"/>
</dbReference>
<dbReference type="InterPro" id="IPR010998">
    <property type="entry name" value="Integrase_recombinase_N"/>
</dbReference>
<dbReference type="SUPFAM" id="SSF47823">
    <property type="entry name" value="lambda integrase-like, N-terminal domain"/>
    <property type="match status" value="1"/>
</dbReference>
<evidence type="ECO:0000313" key="9">
    <source>
        <dbReference type="Proteomes" id="UP001501000"/>
    </source>
</evidence>
<comment type="caution">
    <text evidence="8">The sequence shown here is derived from an EMBL/GenBank/DDBJ whole genome shotgun (WGS) entry which is preliminary data.</text>
</comment>
<accession>A0ABP7LL24</accession>
<dbReference type="Proteomes" id="UP001501000">
    <property type="component" value="Unassembled WGS sequence"/>
</dbReference>
<dbReference type="PROSITE" id="PS51898">
    <property type="entry name" value="TYR_RECOMBINASE"/>
    <property type="match status" value="1"/>
</dbReference>
<keyword evidence="9" id="KW-1185">Reference proteome</keyword>
<evidence type="ECO:0000256" key="5">
    <source>
        <dbReference type="PROSITE-ProRule" id="PRU01248"/>
    </source>
</evidence>
<evidence type="ECO:0000256" key="4">
    <source>
        <dbReference type="ARBA" id="ARBA00023172"/>
    </source>
</evidence>
<protein>
    <submittedName>
        <fullName evidence="8">Site-specific integrase</fullName>
    </submittedName>
</protein>
<keyword evidence="3 5" id="KW-0238">DNA-binding</keyword>
<evidence type="ECO:0000256" key="2">
    <source>
        <dbReference type="ARBA" id="ARBA00022908"/>
    </source>
</evidence>
<feature type="domain" description="Tyr recombinase" evidence="6">
    <location>
        <begin position="175"/>
        <end position="471"/>
    </location>
</feature>